<dbReference type="AlphaFoldDB" id="A8ZLP2"/>
<gene>
    <name evidence="1" type="ordered locus">AM1_B0351</name>
</gene>
<evidence type="ECO:0000313" key="2">
    <source>
        <dbReference type="Proteomes" id="UP000000268"/>
    </source>
</evidence>
<dbReference type="EMBL" id="CP000839">
    <property type="protein sequence ID" value="ABW32069.1"/>
    <property type="molecule type" value="Genomic_DNA"/>
</dbReference>
<reference evidence="1 2" key="1">
    <citation type="journal article" date="2008" name="Proc. Natl. Acad. Sci. U.S.A.">
        <title>Niche adaptation and genome expansion in the chlorophyll d-producing cyanobacterium Acaryochloris marina.</title>
        <authorList>
            <person name="Swingley W.D."/>
            <person name="Chen M."/>
            <person name="Cheung P.C."/>
            <person name="Conrad A.L."/>
            <person name="Dejesa L.C."/>
            <person name="Hao J."/>
            <person name="Honchak B.M."/>
            <person name="Karbach L.E."/>
            <person name="Kurdoglu A."/>
            <person name="Lahiri S."/>
            <person name="Mastrian S.D."/>
            <person name="Miyashita H."/>
            <person name="Page L."/>
            <person name="Ramakrishna P."/>
            <person name="Satoh S."/>
            <person name="Sattley W.M."/>
            <person name="Shimada Y."/>
            <person name="Taylor H.L."/>
            <person name="Tomo T."/>
            <person name="Tsuchiya T."/>
            <person name="Wang Z.T."/>
            <person name="Raymond J."/>
            <person name="Mimuro M."/>
            <person name="Blankenship R.E."/>
            <person name="Touchman J.W."/>
        </authorList>
    </citation>
    <scope>NUCLEOTIDE SEQUENCE [LARGE SCALE GENOMIC DNA]</scope>
    <source>
        <strain evidence="2">MBIC 11017</strain>
        <plasmid evidence="2">Plasmid pREB2</plasmid>
    </source>
</reference>
<dbReference type="HOGENOM" id="CLU_3039303_0_0_3"/>
<evidence type="ECO:0000313" key="1">
    <source>
        <dbReference type="EMBL" id="ABW32069.1"/>
    </source>
</evidence>
<dbReference type="Proteomes" id="UP000000268">
    <property type="component" value="Plasmid pREB2"/>
</dbReference>
<name>A8ZLP2_ACAM1</name>
<geneLocation type="plasmid" evidence="1 2">
    <name>pREB2</name>
</geneLocation>
<protein>
    <submittedName>
        <fullName evidence="1">Uncharacterized protein</fullName>
    </submittedName>
</protein>
<sequence>MKLVSAALQSSEGRFPAACSEEMELQFKSTVWEQIVFHTPSACSRAVDLGLVVS</sequence>
<accession>A8ZLP2</accession>
<proteinExistence type="predicted"/>
<dbReference type="KEGG" id="amr:AM1_B0351"/>
<keyword evidence="1" id="KW-0614">Plasmid</keyword>
<keyword evidence="2" id="KW-1185">Reference proteome</keyword>
<organism evidence="1 2">
    <name type="scientific">Acaryochloris marina (strain MBIC 11017)</name>
    <dbReference type="NCBI Taxonomy" id="329726"/>
    <lineage>
        <taxon>Bacteria</taxon>
        <taxon>Bacillati</taxon>
        <taxon>Cyanobacteriota</taxon>
        <taxon>Cyanophyceae</taxon>
        <taxon>Acaryochloridales</taxon>
        <taxon>Acaryochloridaceae</taxon>
        <taxon>Acaryochloris</taxon>
    </lineage>
</organism>